<gene>
    <name evidence="2" type="ORF">Catovirus_1_1072</name>
</gene>
<evidence type="ECO:0000313" key="2">
    <source>
        <dbReference type="EMBL" id="ARF09022.1"/>
    </source>
</evidence>
<reference evidence="2" key="1">
    <citation type="journal article" date="2017" name="Science">
        <title>Giant viruses with an expanded complement of translation system components.</title>
        <authorList>
            <person name="Schulz F."/>
            <person name="Yutin N."/>
            <person name="Ivanova N.N."/>
            <person name="Ortega D.R."/>
            <person name="Lee T.K."/>
            <person name="Vierheilig J."/>
            <person name="Daims H."/>
            <person name="Horn M."/>
            <person name="Wagner M."/>
            <person name="Jensen G.J."/>
            <person name="Kyrpides N.C."/>
            <person name="Koonin E.V."/>
            <person name="Woyke T."/>
        </authorList>
    </citation>
    <scope>NUCLEOTIDE SEQUENCE</scope>
    <source>
        <strain evidence="2">CTV1</strain>
    </source>
</reference>
<accession>A0A1V0SBE0</accession>
<keyword evidence="1" id="KW-0812">Transmembrane</keyword>
<organism evidence="2">
    <name type="scientific">Catovirus CTV1</name>
    <dbReference type="NCBI Taxonomy" id="1977631"/>
    <lineage>
        <taxon>Viruses</taxon>
        <taxon>Varidnaviria</taxon>
        <taxon>Bamfordvirae</taxon>
        <taxon>Nucleocytoviricota</taxon>
        <taxon>Megaviricetes</taxon>
        <taxon>Imitervirales</taxon>
        <taxon>Mimiviridae</taxon>
        <taxon>Klosneuvirinae</taxon>
        <taxon>Catovirus</taxon>
    </lineage>
</organism>
<name>A0A1V0SBE0_9VIRU</name>
<evidence type="ECO:0000256" key="1">
    <source>
        <dbReference type="SAM" id="Phobius"/>
    </source>
</evidence>
<sequence length="198" mass="23986">MIYTCNKIKSIFFKIIDIQIFDVTEKTNYYQYIFLQMIILFNNIIRVIPYFGSHIINILNKVNINKKKYNIVHFNIFKNNLIKKVIMENDYLENMINKAYNLQIDVNDYIMNKKHIITDINICGSKRKISVKNILDDYSDKNKNFDHSIKNILLFSNIDFYDDDVFEIKYIEFPKKKTKLYYLNDILKWHICDVYNLN</sequence>
<protein>
    <submittedName>
        <fullName evidence="2">Uncharacterized protein</fullName>
    </submittedName>
</protein>
<dbReference type="EMBL" id="KY684083">
    <property type="protein sequence ID" value="ARF09022.1"/>
    <property type="molecule type" value="Genomic_DNA"/>
</dbReference>
<feature type="transmembrane region" description="Helical" evidence="1">
    <location>
        <begin position="29"/>
        <end position="51"/>
    </location>
</feature>
<proteinExistence type="predicted"/>
<keyword evidence="1" id="KW-0472">Membrane</keyword>
<keyword evidence="1" id="KW-1133">Transmembrane helix</keyword>